<reference evidence="2" key="1">
    <citation type="submission" date="2018-06" db="EMBL/GenBank/DDBJ databases">
        <authorList>
            <person name="Zhirakovskaya E."/>
        </authorList>
    </citation>
    <scope>NUCLEOTIDE SEQUENCE</scope>
</reference>
<name>A0A3B1E7W4_9ZZZZ</name>
<sequence>FTGLDLDNRGHVDNWKQSSITPGGLGGSITHPGATFYDKQGGGKVTIPSSGFSGPLTEHLRTQYIAATGISEAEYQRRWAAANHITLEDPAHAISDANRSVPRVGTTGALDLTAPAEADDSHAPDGH</sequence>
<organism evidence="2">
    <name type="scientific">hydrothermal vent metagenome</name>
    <dbReference type="NCBI Taxonomy" id="652676"/>
    <lineage>
        <taxon>unclassified sequences</taxon>
        <taxon>metagenomes</taxon>
        <taxon>ecological metagenomes</taxon>
    </lineage>
</organism>
<feature type="non-terminal residue" evidence="2">
    <location>
        <position position="1"/>
    </location>
</feature>
<evidence type="ECO:0000313" key="2">
    <source>
        <dbReference type="EMBL" id="VAX40197.1"/>
    </source>
</evidence>
<dbReference type="EMBL" id="UOGK01000351">
    <property type="protein sequence ID" value="VAX40197.1"/>
    <property type="molecule type" value="Genomic_DNA"/>
</dbReference>
<accession>A0A3B1E7W4</accession>
<proteinExistence type="predicted"/>
<gene>
    <name evidence="2" type="ORF">MNBD_PLANCTO03-934</name>
</gene>
<evidence type="ECO:0000256" key="1">
    <source>
        <dbReference type="SAM" id="MobiDB-lite"/>
    </source>
</evidence>
<protein>
    <submittedName>
        <fullName evidence="2">Uncharacterized protein</fullName>
    </submittedName>
</protein>
<dbReference type="AlphaFoldDB" id="A0A3B1E7W4"/>
<feature type="region of interest" description="Disordered" evidence="1">
    <location>
        <begin position="93"/>
        <end position="127"/>
    </location>
</feature>